<dbReference type="InterPro" id="IPR003593">
    <property type="entry name" value="AAA+_ATPase"/>
</dbReference>
<feature type="compositionally biased region" description="Basic and acidic residues" evidence="9">
    <location>
        <begin position="6281"/>
        <end position="6315"/>
    </location>
</feature>
<feature type="compositionally biased region" description="Acidic residues" evidence="9">
    <location>
        <begin position="6351"/>
        <end position="6402"/>
    </location>
</feature>
<feature type="compositionally biased region" description="Polar residues" evidence="9">
    <location>
        <begin position="6834"/>
        <end position="6844"/>
    </location>
</feature>
<feature type="compositionally biased region" description="Basic and acidic residues" evidence="9">
    <location>
        <begin position="3995"/>
        <end position="4009"/>
    </location>
</feature>
<evidence type="ECO:0000256" key="2">
    <source>
        <dbReference type="ARBA" id="ARBA00004642"/>
    </source>
</evidence>
<keyword evidence="7" id="KW-0143">Chaperone</keyword>
<keyword evidence="5" id="KW-0547">Nucleotide-binding</keyword>
<dbReference type="Pfam" id="PF17867">
    <property type="entry name" value="AAA_lid_7"/>
    <property type="match status" value="3"/>
</dbReference>
<feature type="compositionally biased region" description="Acidic residues" evidence="9">
    <location>
        <begin position="6537"/>
        <end position="6554"/>
    </location>
</feature>
<dbReference type="GO" id="GO:0005654">
    <property type="term" value="C:nucleoplasm"/>
    <property type="evidence" value="ECO:0007669"/>
    <property type="project" value="UniProtKB-SubCell"/>
</dbReference>
<feature type="compositionally biased region" description="Low complexity" evidence="9">
    <location>
        <begin position="7117"/>
        <end position="7141"/>
    </location>
</feature>
<dbReference type="Pfam" id="PF07728">
    <property type="entry name" value="AAA_5"/>
    <property type="match status" value="7"/>
</dbReference>
<name>A0A0G4HWH0_9ALVE</name>
<feature type="region of interest" description="Disordered" evidence="9">
    <location>
        <begin position="4095"/>
        <end position="4114"/>
    </location>
</feature>
<dbReference type="InterPro" id="IPR036465">
    <property type="entry name" value="vWFA_dom_sf"/>
</dbReference>
<dbReference type="InterPro" id="IPR011704">
    <property type="entry name" value="ATPase_dyneun-rel_AAA"/>
</dbReference>
<feature type="region of interest" description="Disordered" evidence="9">
    <location>
        <begin position="3046"/>
        <end position="3073"/>
    </location>
</feature>
<feature type="compositionally biased region" description="Basic and acidic residues" evidence="9">
    <location>
        <begin position="6015"/>
        <end position="6027"/>
    </location>
</feature>
<feature type="region of interest" description="Disordered" evidence="9">
    <location>
        <begin position="5443"/>
        <end position="5525"/>
    </location>
</feature>
<dbReference type="SUPFAM" id="SSF53300">
    <property type="entry name" value="vWA-like"/>
    <property type="match status" value="1"/>
</dbReference>
<feature type="compositionally biased region" description="Acidic residues" evidence="9">
    <location>
        <begin position="6028"/>
        <end position="6037"/>
    </location>
</feature>
<dbReference type="Pfam" id="PF17865">
    <property type="entry name" value="AAA_lid_5"/>
    <property type="match status" value="1"/>
</dbReference>
<feature type="compositionally biased region" description="Basic residues" evidence="9">
    <location>
        <begin position="5494"/>
        <end position="5508"/>
    </location>
</feature>
<dbReference type="PROSITE" id="PS50234">
    <property type="entry name" value="VWFA"/>
    <property type="match status" value="1"/>
</dbReference>
<evidence type="ECO:0000256" key="7">
    <source>
        <dbReference type="ARBA" id="ARBA00023186"/>
    </source>
</evidence>
<feature type="region of interest" description="Disordered" evidence="9">
    <location>
        <begin position="3240"/>
        <end position="3273"/>
    </location>
</feature>
<protein>
    <recommendedName>
        <fullName evidence="4">Midasin</fullName>
    </recommendedName>
</protein>
<feature type="compositionally biased region" description="Basic and acidic residues" evidence="9">
    <location>
        <begin position="6257"/>
        <end position="6269"/>
    </location>
</feature>
<feature type="region of interest" description="Disordered" evidence="9">
    <location>
        <begin position="6008"/>
        <end position="6044"/>
    </location>
</feature>
<feature type="compositionally biased region" description="Basic and acidic residues" evidence="9">
    <location>
        <begin position="5461"/>
        <end position="5472"/>
    </location>
</feature>
<dbReference type="CDD" id="cd00009">
    <property type="entry name" value="AAA"/>
    <property type="match status" value="2"/>
</dbReference>
<feature type="compositionally biased region" description="Polar residues" evidence="9">
    <location>
        <begin position="1019"/>
        <end position="1029"/>
    </location>
</feature>
<feature type="region of interest" description="Disordered" evidence="9">
    <location>
        <begin position="1011"/>
        <end position="1043"/>
    </location>
</feature>
<keyword evidence="8" id="KW-0539">Nucleus</keyword>
<feature type="compositionally biased region" description="Gly residues" evidence="9">
    <location>
        <begin position="4756"/>
        <end position="4765"/>
    </location>
</feature>
<evidence type="ECO:0000256" key="4">
    <source>
        <dbReference type="ARBA" id="ARBA00017143"/>
    </source>
</evidence>
<feature type="region of interest" description="Disordered" evidence="9">
    <location>
        <begin position="4141"/>
        <end position="4162"/>
    </location>
</feature>
<feature type="region of interest" description="Disordered" evidence="9">
    <location>
        <begin position="2211"/>
        <end position="2249"/>
    </location>
</feature>
<feature type="compositionally biased region" description="Pro residues" evidence="9">
    <location>
        <begin position="6644"/>
        <end position="6655"/>
    </location>
</feature>
<evidence type="ECO:0000256" key="9">
    <source>
        <dbReference type="SAM" id="MobiDB-lite"/>
    </source>
</evidence>
<feature type="compositionally biased region" description="Polar residues" evidence="9">
    <location>
        <begin position="2211"/>
        <end position="2226"/>
    </location>
</feature>
<evidence type="ECO:0000256" key="5">
    <source>
        <dbReference type="ARBA" id="ARBA00022741"/>
    </source>
</evidence>
<evidence type="ECO:0000256" key="8">
    <source>
        <dbReference type="ARBA" id="ARBA00023242"/>
    </source>
</evidence>
<gene>
    <name evidence="11" type="ORF">Cvel_9014</name>
</gene>
<feature type="compositionally biased region" description="Low complexity" evidence="9">
    <location>
        <begin position="2139"/>
        <end position="2156"/>
    </location>
</feature>
<dbReference type="GO" id="GO:0000055">
    <property type="term" value="P:ribosomal large subunit export from nucleus"/>
    <property type="evidence" value="ECO:0007669"/>
    <property type="project" value="TreeGrafter"/>
</dbReference>
<proteinExistence type="inferred from homology"/>
<feature type="region of interest" description="Disordered" evidence="9">
    <location>
        <begin position="4236"/>
        <end position="4258"/>
    </location>
</feature>
<dbReference type="GO" id="GO:0005524">
    <property type="term" value="F:ATP binding"/>
    <property type="evidence" value="ECO:0007669"/>
    <property type="project" value="UniProtKB-KW"/>
</dbReference>
<feature type="region of interest" description="Disordered" evidence="9">
    <location>
        <begin position="2107"/>
        <end position="2160"/>
    </location>
</feature>
<dbReference type="FunFam" id="3.40.50.300:FF:001384">
    <property type="entry name" value="Midasin"/>
    <property type="match status" value="1"/>
</dbReference>
<feature type="compositionally biased region" description="Acidic residues" evidence="9">
    <location>
        <begin position="6672"/>
        <end position="6688"/>
    </location>
</feature>
<feature type="compositionally biased region" description="Acidic residues" evidence="9">
    <location>
        <begin position="6792"/>
        <end position="6808"/>
    </location>
</feature>
<feature type="compositionally biased region" description="Acidic residues" evidence="9">
    <location>
        <begin position="4865"/>
        <end position="4875"/>
    </location>
</feature>
<feature type="compositionally biased region" description="Basic and acidic residues" evidence="9">
    <location>
        <begin position="6169"/>
        <end position="6207"/>
    </location>
</feature>
<dbReference type="Gene3D" id="3.40.50.410">
    <property type="entry name" value="von Willebrand factor, type A domain"/>
    <property type="match status" value="1"/>
</dbReference>
<feature type="region of interest" description="Disordered" evidence="9">
    <location>
        <begin position="4403"/>
        <end position="4433"/>
    </location>
</feature>
<comment type="similarity">
    <text evidence="3">Belongs to the midasin family.</text>
</comment>
<dbReference type="PANTHER" id="PTHR48103:SF2">
    <property type="entry name" value="MIDASIN"/>
    <property type="match status" value="1"/>
</dbReference>
<feature type="compositionally biased region" description="Basic and acidic residues" evidence="9">
    <location>
        <begin position="4150"/>
        <end position="4162"/>
    </location>
</feature>
<feature type="region of interest" description="Disordered" evidence="9">
    <location>
        <begin position="514"/>
        <end position="537"/>
    </location>
</feature>
<feature type="compositionally biased region" description="Acidic residues" evidence="9">
    <location>
        <begin position="6131"/>
        <end position="6142"/>
    </location>
</feature>
<feature type="compositionally biased region" description="Gly residues" evidence="9">
    <location>
        <begin position="2124"/>
        <end position="2138"/>
    </location>
</feature>
<dbReference type="GO" id="GO:0000027">
    <property type="term" value="P:ribosomal large subunit assembly"/>
    <property type="evidence" value="ECO:0007669"/>
    <property type="project" value="TreeGrafter"/>
</dbReference>
<dbReference type="GO" id="GO:0016887">
    <property type="term" value="F:ATP hydrolysis activity"/>
    <property type="evidence" value="ECO:0007669"/>
    <property type="project" value="InterPro"/>
</dbReference>
<feature type="compositionally biased region" description="Low complexity" evidence="9">
    <location>
        <begin position="6618"/>
        <end position="6637"/>
    </location>
</feature>
<feature type="region of interest" description="Disordered" evidence="9">
    <location>
        <begin position="5101"/>
        <end position="5123"/>
    </location>
</feature>
<feature type="compositionally biased region" description="Basic and acidic residues" evidence="9">
    <location>
        <begin position="5002"/>
        <end position="5011"/>
    </location>
</feature>
<feature type="compositionally biased region" description="Basic and acidic residues" evidence="9">
    <location>
        <begin position="6463"/>
        <end position="6491"/>
    </location>
</feature>
<feature type="compositionally biased region" description="Basic and acidic residues" evidence="9">
    <location>
        <begin position="3060"/>
        <end position="3069"/>
    </location>
</feature>
<feature type="region of interest" description="Disordered" evidence="9">
    <location>
        <begin position="4921"/>
        <end position="4961"/>
    </location>
</feature>
<feature type="compositionally biased region" description="Acidic residues" evidence="9">
    <location>
        <begin position="6208"/>
        <end position="6220"/>
    </location>
</feature>
<reference evidence="11" key="1">
    <citation type="submission" date="2014-11" db="EMBL/GenBank/DDBJ databases">
        <authorList>
            <person name="Otto D Thomas"/>
            <person name="Naeem Raeece"/>
        </authorList>
    </citation>
    <scope>NUCLEOTIDE SEQUENCE</scope>
</reference>
<feature type="region of interest" description="Disordered" evidence="9">
    <location>
        <begin position="2048"/>
        <end position="2078"/>
    </location>
</feature>
<evidence type="ECO:0000256" key="3">
    <source>
        <dbReference type="ARBA" id="ARBA00007188"/>
    </source>
</evidence>
<evidence type="ECO:0000259" key="10">
    <source>
        <dbReference type="PROSITE" id="PS50234"/>
    </source>
</evidence>
<dbReference type="EMBL" id="CDMZ01004139">
    <property type="protein sequence ID" value="CEM48770.1"/>
    <property type="molecule type" value="Genomic_DNA"/>
</dbReference>
<feature type="domain" description="VWFA" evidence="10">
    <location>
        <begin position="6963"/>
        <end position="7111"/>
    </location>
</feature>
<feature type="region of interest" description="Disordered" evidence="9">
    <location>
        <begin position="7113"/>
        <end position="7156"/>
    </location>
</feature>
<feature type="compositionally biased region" description="Acidic residues" evidence="9">
    <location>
        <begin position="6316"/>
        <end position="6328"/>
    </location>
</feature>
<feature type="compositionally biased region" description="Acidic residues" evidence="9">
    <location>
        <begin position="6242"/>
        <end position="6256"/>
    </location>
</feature>
<feature type="region of interest" description="Disordered" evidence="9">
    <location>
        <begin position="5956"/>
        <end position="5975"/>
    </location>
</feature>
<feature type="compositionally biased region" description="Acidic residues" evidence="9">
    <location>
        <begin position="2114"/>
        <end position="2123"/>
    </location>
</feature>
<feature type="region of interest" description="Disordered" evidence="9">
    <location>
        <begin position="4859"/>
        <end position="4893"/>
    </location>
</feature>
<feature type="compositionally biased region" description="Acidic residues" evidence="9">
    <location>
        <begin position="6495"/>
        <end position="6508"/>
    </location>
</feature>
<evidence type="ECO:0000256" key="6">
    <source>
        <dbReference type="ARBA" id="ARBA00022840"/>
    </source>
</evidence>
<keyword evidence="6" id="KW-0067">ATP-binding</keyword>
<feature type="compositionally biased region" description="Basic and acidic residues" evidence="9">
    <location>
        <begin position="5509"/>
        <end position="5525"/>
    </location>
</feature>
<dbReference type="Gene3D" id="3.40.50.300">
    <property type="entry name" value="P-loop containing nucleotide triphosphate hydrolases"/>
    <property type="match status" value="7"/>
</dbReference>
<feature type="region of interest" description="Disordered" evidence="9">
    <location>
        <begin position="3995"/>
        <end position="4021"/>
    </location>
</feature>
<feature type="region of interest" description="Disordered" evidence="9">
    <location>
        <begin position="4984"/>
        <end position="5011"/>
    </location>
</feature>
<dbReference type="GO" id="GO:0030687">
    <property type="term" value="C:preribosome, large subunit precursor"/>
    <property type="evidence" value="ECO:0007669"/>
    <property type="project" value="TreeGrafter"/>
</dbReference>
<feature type="compositionally biased region" description="Basic residues" evidence="9">
    <location>
        <begin position="2054"/>
        <end position="2063"/>
    </location>
</feature>
<dbReference type="VEuPathDB" id="CryptoDB:Cvel_9014"/>
<feature type="compositionally biased region" description="Basic and acidic residues" evidence="9">
    <location>
        <begin position="4406"/>
        <end position="4419"/>
    </location>
</feature>
<evidence type="ECO:0000256" key="1">
    <source>
        <dbReference type="ARBA" id="ARBA00004604"/>
    </source>
</evidence>
<evidence type="ECO:0000313" key="11">
    <source>
        <dbReference type="EMBL" id="CEM48770.1"/>
    </source>
</evidence>
<feature type="compositionally biased region" description="Basic and acidic residues" evidence="9">
    <location>
        <begin position="6555"/>
        <end position="6566"/>
    </location>
</feature>
<comment type="subcellular location">
    <subcellularLocation>
        <location evidence="1">Nucleus</location>
        <location evidence="1">Nucleolus</location>
    </subcellularLocation>
    <subcellularLocation>
        <location evidence="2">Nucleus</location>
        <location evidence="2">Nucleoplasm</location>
    </subcellularLocation>
</comment>
<dbReference type="FunFam" id="3.40.50.300:FF:000142">
    <property type="entry name" value="Midasin"/>
    <property type="match status" value="1"/>
</dbReference>
<feature type="compositionally biased region" description="Basic and acidic residues" evidence="9">
    <location>
        <begin position="6420"/>
        <end position="6453"/>
    </location>
</feature>
<dbReference type="PANTHER" id="PTHR48103">
    <property type="entry name" value="MIDASIN-RELATED"/>
    <property type="match status" value="1"/>
</dbReference>
<dbReference type="InterPro" id="IPR040848">
    <property type="entry name" value="AAA_lid_7"/>
</dbReference>
<feature type="region of interest" description="Disordered" evidence="9">
    <location>
        <begin position="2311"/>
        <end position="2343"/>
    </location>
</feature>
<organism evidence="11">
    <name type="scientific">Chromera velia CCMP2878</name>
    <dbReference type="NCBI Taxonomy" id="1169474"/>
    <lineage>
        <taxon>Eukaryota</taxon>
        <taxon>Sar</taxon>
        <taxon>Alveolata</taxon>
        <taxon>Colpodellida</taxon>
        <taxon>Chromeraceae</taxon>
        <taxon>Chromera</taxon>
    </lineage>
</organism>
<feature type="compositionally biased region" description="Low complexity" evidence="9">
    <location>
        <begin position="5480"/>
        <end position="5490"/>
    </location>
</feature>
<accession>A0A0G4HWH0</accession>
<dbReference type="SMART" id="SM00382">
    <property type="entry name" value="AAA"/>
    <property type="match status" value="5"/>
</dbReference>
<feature type="compositionally biased region" description="Basic and acidic residues" evidence="9">
    <location>
        <begin position="6689"/>
        <end position="6773"/>
    </location>
</feature>
<feature type="compositionally biased region" description="Basic and acidic residues" evidence="9">
    <location>
        <begin position="2065"/>
        <end position="2078"/>
    </location>
</feature>
<feature type="region of interest" description="Disordered" evidence="9">
    <location>
        <begin position="1811"/>
        <end position="1838"/>
    </location>
</feature>
<dbReference type="InterPro" id="IPR041190">
    <property type="entry name" value="Midasin_AAA_lid_5"/>
</dbReference>
<dbReference type="SUPFAM" id="SSF52540">
    <property type="entry name" value="P-loop containing nucleoside triphosphate hydrolases"/>
    <property type="match status" value="6"/>
</dbReference>
<dbReference type="GO" id="GO:0005730">
    <property type="term" value="C:nucleolus"/>
    <property type="evidence" value="ECO:0007669"/>
    <property type="project" value="UniProtKB-SubCell"/>
</dbReference>
<dbReference type="InterPro" id="IPR027417">
    <property type="entry name" value="P-loop_NTPase"/>
</dbReference>
<feature type="region of interest" description="Disordered" evidence="9">
    <location>
        <begin position="4743"/>
        <end position="4765"/>
    </location>
</feature>
<feature type="region of interest" description="Disordered" evidence="9">
    <location>
        <begin position="6127"/>
        <end position="6857"/>
    </location>
</feature>
<feature type="compositionally biased region" description="Basic and acidic residues" evidence="9">
    <location>
        <begin position="6813"/>
        <end position="6833"/>
    </location>
</feature>
<feature type="compositionally biased region" description="Basic and acidic residues" evidence="9">
    <location>
        <begin position="4949"/>
        <end position="4961"/>
    </location>
</feature>
<dbReference type="InterPro" id="IPR002035">
    <property type="entry name" value="VWF_A"/>
</dbReference>
<sequence length="7210" mass="773067">MASGGRPNEDTGGRSSVLHCATSSTAFNDLKGSLTGGGDECDRRFAESPRLCTAAFLHLLREARHWSPREWEDLAVLSARLALQHEGVRDQFVQVITQQSQGDAAEAGRGGACAPFFFSLCETLKDIPGGEVPVGLRERARRVVHAGALMLRTFLLVSAMTLHGGLSEERRKRTLGDLGGGSVKEWTEWEVVGRPPGTRGVCAGELPLRRLFLESVGDPLLDLGRLRVGASSAASASSSSLLSLESLQDNLGLSRASVLALVPSAASTARSGERVPEGEGGDGMSGDVFVATPTAVEVLHHLMAAVCGGSGGSAVRPILLTGPAGTGKSLLVRRCASLLGVPPPLCLFVDDQTDSRSLIGSFVFGEAAGEFVWRPGVLAKAMAEGQWLVIEQIDKIPPEILATVLPLVDGRSIPNPQNRQAGAAIRAHPSFRLFGTLSSPYAAATGGSLLPGGTGGKNSEEVKGDVVMLEPSSSSAAVAGCASSAREEEERRKALALRLSISSGSAAGIQWFGSVKESEEEREGGDEGGSASSSGPLPVLRVPSLAAQWHRLEVPPPGCEDILAVLKHRFPQLDPVLLDVLRSFEGVGRVLREQKGGGRGQSVILRDAVKVCKRLCGLRLEKVFSSEGEKGSVRRGEGGRVFIPEALRVHIVEETAAILLGHVASMRLRRRCAFELASVWGLSEELSTLELFEGNPPVSVGAGDEGKGRVVEVSGRSFSPLGSHGPPLEEGGEGGIGSSRFALTSVQSRLLRRLVSGLVARENLLLVGDTGTGKTAAVQYLAALLGVNLCVFNFSDQAEASELIGNFKPVESTAQMVPRIFRRFTGELFPRSLSTSKNAGLLASLHARFASRDWEPLLAALVQTSDKVIAKYTEKVGEESRRGPSKKTLMAEWNELRKDALKAASLLKAEKDREKERQRTGETGPGVDALRFDFQEGILVQALRKGDWILLDELNLAPPETLQRLLGLLESSSAPFLVPEKGGGAESVPRHPAFRLFACMNPALLPPVGDAEEKMKASNGRSTAATTTEGDGDPSSGPVALSGDAYGGALTGSASAGKKELPPAVRQTFTELFVDELERREDLELVVRLYLSGIGARPPVGATVSLYLEARRMCRKMEILDGAGKAPHFSLRTLVRALRFASAVCKRQHRPCKFTDGLADGFLVSFATPLDDQSAKKMETQTRASFGLPPAASPEIARASAASAAKRKTGGGVLPSFAAARAKVSIEQVKPSQEIGDVERDESTVLSPTQSVSIEGFWIAAGPEPIDVDAAHERFVVTPSVMAHLKNLARVLSGLRTPILLEGPTSAGKTSLVEFLCRLTGHRFVRVNNHEHTDLQEYLGQYVCDPRTGQLVFEEGVLVQAARRGDWIVLDELNLAPSEILEALNRLLDDNRELFIPETNTVVRPHPDFQVFATQNPAGGSYGGRKLLSRAFRNRFVEVQLGSIPSSELETIVSSRCRIAPSMVASMVKVYDELARMRLSSSIFAGSQSFMTVRDLLRWGSRQPESVQALAEEGFCLVAERLRSDEEKSQVRMALEKHILKGQALRMHYEKDPFVLDVKRRLQEALEAVCSGNAGPEHLPQGLPPGGLSWTPELCRMVALVSRAVRSKEAVLLVGETGGGKTTVCQLVAWLEGEAARVRQSSQSPRMVLAAEDIRQQEQQADLLILNCHQNTETADLLGSLRPVRDHARMAKEAHESASRLSRVLSRPAELGPVAAAEWERDLEGLEKVQSAVLDAVAAVCAQRAKELAVVLELSGQLNVKQQQQQTGNGETSGVSGMGGDTEGKLRAVSALCAHVNATVEGKVSELLSQIKTDGSGGGRAHLEDSQKKRRVPEVAPSEAETAVQRELRVWLSLGRRVRDAGERLVLSLRRSAQIFEWVDGPLVQAMRSGSHLLVDEISLAEDSVLERLNSVLEPGRSLLLAEKGGGDIEALVAVENFRLYATMNPGGDFGKRELSPALRNRFTEIWIPPWEAGSATASLLVEQRLALPVGEGVAEGTESTVGPLIVRTVRWYNSHARNPLSIREVIRWVDFVRVLVERLESQGWGFLSDKAGKGARPRRGQRAQKAERERESEESDQKIERALNAFMHGALMTIADAFGAGNSLNEQGVGEGGCEEDGEEAEGGGGTPASAPGGSGAKSGTSRRNTANSAAAAAAGPRFTLPEEVLREIGKESHEGMIGSSAEETERRRHTQRLLVFCLRQAGRFLTQACSRPVTGTTPQPTPSTAGRKKAAAGAAAPPAVSSEDGARAREARLQCVWSRLVEDFSPVSGGSGWVFRALDDEEGGFRVSPDEQTMSFGPFEVQRAQVVVQESSPSAAASAEEEGADEKMDAGGDETDTPDSSTVVSSFAFDAPTTADNVGRILRALTLHSAILLEGSPGIGKTAVVQALAQACGRSLVRINISEQTDMMDLLGSDLPASAASSETHDVIEEEGLPEGGTSPFRWQDGPLLSAMQSGDWVLLDELNLASQSVLEGLNALLDHRQEVFVPEIDRVVRCAPSFRLFGAQNPTDQGGGRRGLPRSFLNRFTRLRLPPLTRADILCICGQKFGKEDEEEKSGEQERRGGIDEKTLEQIVDFISAAESLLRSPRSALRGNPDWEFNLRDTLRLCSLIQEGVLSGGSAEAAARLVGESRLRNGAEVAAVESLVVKFFRKADKGIVGMGGKGSKLLNASLLGLCGDEEGVQEKGQIGGSEGKTVVGPATSNSEGLPLPPCLLPNFFRVTEEKVRFGTVVLPRKVNPETGCSSEEGERPRLTSLMPESREAAAALAVAVRMQWPALLTGGKQTGKAWMVRWLAHLVGARLVEFPLLPSTDSSDLLGCFEQRDEEREREGLKEACRKLYRHAVSTAMGREEEGEKAVASFAAMSTLGSLLWSVVSNLSAEVENLKVRVTDFLKASEEIIGDEGSDLVNAVRQRLSAVEELVALGKGGTDGQNQRASSFEWVEGALVSAVREGHWVLLRHAQLCPAAVLDRLNSLLEPGGFLLLAESGTPVKVWPHKDFRIFFTLATESAGGQSVSRALRNRCLEIHVGRETAVGFARCVSAKVPRGFSSQTSGGSPAAERADGSREAGEDGDVLPESFSALQSWAGNALLEVVETLSSLCGREETAERTRELSTVFWDHVSVLCGGEGRVSSSLGEKGKRKDADASRALSVEDICSAICRKIRNLMGPAGDWSSSSSAQMGGGVRSLGLMLASMRICVISAAASLGSLHTVSEAGSSSLSQEGEGGGMVGALSMDSFSKGGKRTAPVGLSEGEGGVKRARGHMGEGSGDSYERPVPLSVSSLMALSVGLAVALFEHFLFLTSLPAPLSEGAEDEYRAEAPGEGQKGKGKAEEGLILLAEAEALTGKAGGASAARRATAKTGVARERLTAREVQRRREAEETARNFALASGPSGSFEGGAAWGDGGQSVRAGVCAESARASFLRLLGAEGSVSIETAKDLLVSAVCEGLLQTFSRLLPSLVGGGAGKARKSVLAVLVSSVETAVKAAESVGRLSHPLRVLSLGLSVDVPLEHKGEPKDQRNTCGGGIMKPLLAAGVLQTVREARTMMTVLQESSGRLLSGNCLPLSVFLLLFSLREEAAAGDARRGRRGETARALLDCSVDDASLATKFSPMFDHSLKTFEISSELGGGIHTILAELARALCLFEERKSAQGDLDKSELSSLVNFSDLSAAACRIVLAKSDPSSVAFGNFVLAALLFCWERGRSRSDPAVSAVESKSADGGGSGGGRRVRPLLEVSRLFEEGALTAERLPSPLLAIASPSLLRAVLDSVEKIVSAWAGEGRSFFELSKDPGAAVSSTEFVNAVRGVLSPAVSLCRFLVSTGVSLNSTGGWKDGWDSIAPDFHSQLSSLRKAAVRLLSLKTSVAVGQSAAMDGFEKAVEHLLHDRAVAWIVGAEGDREGSPPDSTRFVPFRRAYRSALEFALETRLHALIPGGNLSKEATNKTNGFRGHAVRLREVADLCALVRSCGALRAGGSRSQAEALEDRLSSAFAERGLDRLGDRDKSGEEKDAEGGAGKDMQEETVEGETSRLLRAFRSLHLQELLFLLPGELLERLRYLPRLRTEGGEEEGEDKRAVYDWLDSLFCQLLPHFSQMMQTSAGGGVRRDGSSTRSVSGGVGAGRGLQWPVVSSWAALRQVMWLSDGKRSASSGDADGEKRAEEEKEGTIRRVRGLATALLSASLSWLWSSDSPLGDGKEGESAEGGESIGSVSLMGPAGPLSLVVLEPDASRNLRKLWQNCHGSGSRSSTGGGSMKARAVTGSKRKKTAQEVAAGVAGGAYVVRSGYGCGLSGVGFRSSLCLSVCSAALEGGAPRVNEMRRGLAEVVRLCSRRPSLWLGDGEGKEEGEGGSVVCQREGGWSDSRETSLLLSEASSVLLGACGRTHGQSLESALSEERGMSDLLLSVLSSPQAERERTRGAPRDDNGDVDMEGSAAEKNSVPEEVVETLVALILVLASHRSLHQGGEVGGGTSRLQMLLEGFAWALVGLVRARQAAAAGRQCAEEALQAESEREGAVWSLASRRQEREVSEFEAFAVDGVLPLSTPSEGMIGMGGGTAALLSLSEDAMAHRVRMLESVAVLRPPLDPQAVQMPLEEIKERGVKKKGVNTGERLVAEASDLLNRLNSFLSRTFNLSYLTKIMPPLESVTTAAQKVIDAHNARDEGLLLSSAKKAVGDLSSPSLVFLSGQVSGGLPGHFAASVGSCCRLVSSRHPLFPDVIEPFELGLRCGALGVGRALTALIPPLEWELWGGPPSPSTEPSVGSRGGTEGGMRGSLSRLLSFPQVSVLEAEEEGGMMEGGESVGVRPAERALWTLQCISARASCHPVLSVSGIRASERLRGSLRQVASLIEADRRKLQEEEMQLKAEWKQDLGESDEEEEDEAGVSSRKGKGEKKQRDPAAERDVAVLFPLFADSEAGKEMTQRGIVEEQEGSTGGGGFYGQWGAARGAQNSPKGCRGKDAGGERDGREKWNVTASELRLLWDLLLSLGGGAGDDLGGMGETEVSKKKRRETDGKVKREEAVAAQRDALMESLSRAMDLLSSQAPDLPSSCSSDDTHKTQKAAFPLPPWLDEQAAPAAQLAAVSAARSLGEDPLLLGAAEDSEVRELLLENDADRGDAGGGETEADERRRIEKEKARKIRFRDLTKKLRRQRNASATAASSFYAASNPALSGSVWPSVEGLLRRVDALLSSNEFEGDPALLGIRKAVKAIATYPVLQCPPVQMLTALELVLDRSQLWESRAHRGISLADELTKVQRAVLSLRRRQLDDWRHLRDHREVFWASRAERWVGHLVSVVSEGVAANEVEDEEESVSRPPTGPVSAEEQAQLWDELLKFIRTAPLGEFEARLRLMATVSLLFLQSPVERERTSAGVMGHAARFASVWEPAIVTALSASRKKLDKEVADIRSLSRWDFSNHDAMKETVHRSHFQLRKALRRFDAFLEELTDHHLSTHTSAIRALKLPPPPPGLFDEVKDEKGKGGDEGDGTGEGTQTAAAPAQPGDKKKNKRAKQKKGKRKGKEAAAGKTAEGDKKEQDESAPLFEYLLEALESAPVSSIQPQAETAIGVEGDGMQDVEETAAVSTADPAFWDRPDLVEQSLPSLIARMCRLTSKRILPRLFGLSSPSASQLASDLSEELLSSVHRGPHLDVNMKRRLVSTMREELLAFGFAPLNVPGGPQVALRDFGSLLSSSVSNLGESAETFLQEGTEDSFASLATEAQERGRTSVETSLYPLLHLSLSLSQQEPHSDVRAEYMRVTGVCASALRSALEQRDRAMKFADVLRELKALTLSALSGPSVSVPLSLLQSAFRTLDDLLQAALQLGSLLPSAEGGTVQSGVERPPLVDDQGAAFVPALGGGEAAAAAERGLLSFVDRVVAAVEEVKGSVKETAEAGRLRDSAVVEEGEQASLRVRVSFMESLFKGMDRAANVGLTGSAAYLRGSGKALSAEVPQVALVGFRECAERLRETSVRLQSNMGGSGEEGGDGNKDVRRTRAALVKSCLLAVQAAIRSTDASLFTLKKEKKSKQKSKEKTADLSGDNKEEEEEEEESVPVPCLTSPPSLELTLPLSEVLSALQTHCGGCVSGEQREGDPALSFVREVVRLADLVLLGAWDCASACGSLGVRLFQTSKVLLEKGYCRPQEGEGQEGEGGDEWVEGTGLGEGGGQKDISDEIEEEGQMEGLRGEEEAPEEEKKDNEEEDKAREVEMEFDGKMENKRQPGEGEENSEEDEDEVDRQRGDVDLNQGGELEEKLWDGDEDESDESDDDQDDKENKEGGKEEDITAKGGKGSGETDLAAKDDGDDGEKDKREKDGEPEGKKKEDGKEQEKEGDGEDEEEEEGDTGEGKEGTQFEVSVPQPKAGEGAGDGDADGEDGEGEKDLDIDEDMRLDEEGEKDGEEKEEEGEGPEGDGEKEEEERFGKGALPPPDETEDVDQDQKGDGEEKVEGEKGENAEKDNDKEDGGEREEGEKNDEDGDQKDESMSPDADKDKDKEGEETGDKEEEKSAENPPAEEGEDQKEEGEGEKEKPKDSAVQGLQDPQEENPDVLPPPPEGEEEKDEADVPEEEQEEDSGKTAQDKKEAEGEEEAEAVPFGDANAPAKPESRDPDEEEQEQPNQSRLQAPAEPTEDAPQSATAQAEDQTDQRAAAQTQQDRNWQRPPSRPTPPNPFSDPPESSEEWLKKVTLFDEQQETGEEEEGGDGDQEEKEKEDITAHQQYERDDKKGKEALAEVSGQEEKDKTEGEEEKGKEKESKVKGMMDEDNKEDRLEEEKGKKQEGQKEEEKEGEKKNPNQSSIQVPDPKKRTSAQDDLEGLGEDEEMAEDAADPLSEADRRRREALEDADELKRRANESLSVPVSASQGIHEGTVPDAQVDEEMDGREEAGDQIVSMEVEDVDTHLMPHAAAADLWRTYESLSSGPSAALAEQLRILLEPTKRGRLQGDFRTGKRISMRKVISFIASNFRKDKIWLRRTKASKREYQVLVCVDSSKSMSEMGVGPLALQAVGTICQALSRLEVGRFGVLSFGGETDKPEVLMPLQEHFGAEQGTEIVRRLTFKGESSTSHDRAFPTMLKTAVQILEEAGAASGGGGAPRLHQLMLIISDGSFNKKNVLEGVQGALARQQVPVLIICDRPPESSSSSSSSSLSAPFASPAAGASTRRPPPPAGGAPSSSILTKKTVISEPGQPPKMVPYLQDFPFPFYAIVQDPAAIPGVVADVVRQWVEMLKSR</sequence>